<sequence length="67" mass="7236">DGRPGLETAGPGNYCPNGPEANHALTFNLDHPSGAAQKLVAKFIVIDRLSMIACDVIIRRFLCIRNS</sequence>
<protein>
    <submittedName>
        <fullName evidence="1">Uncharacterized protein</fullName>
    </submittedName>
</protein>
<comment type="caution">
    <text evidence="1">The sequence shown here is derived from an EMBL/GenBank/DDBJ whole genome shotgun (WGS) entry which is preliminary data.</text>
</comment>
<name>A0A0F8W115_9ZZZZ</name>
<accession>A0A0F8W115</accession>
<proteinExistence type="predicted"/>
<dbReference type="EMBL" id="LAZR01068081">
    <property type="protein sequence ID" value="KKK50323.1"/>
    <property type="molecule type" value="Genomic_DNA"/>
</dbReference>
<gene>
    <name evidence="1" type="ORF">LCGC14_3126190</name>
</gene>
<feature type="non-terminal residue" evidence="1">
    <location>
        <position position="1"/>
    </location>
</feature>
<organism evidence="1">
    <name type="scientific">marine sediment metagenome</name>
    <dbReference type="NCBI Taxonomy" id="412755"/>
    <lineage>
        <taxon>unclassified sequences</taxon>
        <taxon>metagenomes</taxon>
        <taxon>ecological metagenomes</taxon>
    </lineage>
</organism>
<dbReference type="AlphaFoldDB" id="A0A0F8W115"/>
<evidence type="ECO:0000313" key="1">
    <source>
        <dbReference type="EMBL" id="KKK50323.1"/>
    </source>
</evidence>
<reference evidence="1" key="1">
    <citation type="journal article" date="2015" name="Nature">
        <title>Complex archaea that bridge the gap between prokaryotes and eukaryotes.</title>
        <authorList>
            <person name="Spang A."/>
            <person name="Saw J.H."/>
            <person name="Jorgensen S.L."/>
            <person name="Zaremba-Niedzwiedzka K."/>
            <person name="Martijn J."/>
            <person name="Lind A.E."/>
            <person name="van Eijk R."/>
            <person name="Schleper C."/>
            <person name="Guy L."/>
            <person name="Ettema T.J."/>
        </authorList>
    </citation>
    <scope>NUCLEOTIDE SEQUENCE</scope>
</reference>